<evidence type="ECO:0000256" key="2">
    <source>
        <dbReference type="ARBA" id="ARBA00023012"/>
    </source>
</evidence>
<evidence type="ECO:0000259" key="6">
    <source>
        <dbReference type="PROSITE" id="PS51755"/>
    </source>
</evidence>
<evidence type="ECO:0000256" key="3">
    <source>
        <dbReference type="ARBA" id="ARBA00023125"/>
    </source>
</evidence>
<dbReference type="InterPro" id="IPR036388">
    <property type="entry name" value="WH-like_DNA-bd_sf"/>
</dbReference>
<comment type="caution">
    <text evidence="7">The sequence shown here is derived from an EMBL/GenBank/DDBJ whole genome shotgun (WGS) entry which is preliminary data.</text>
</comment>
<dbReference type="Gene3D" id="3.40.50.300">
    <property type="entry name" value="P-loop containing nucleotide triphosphate hydrolases"/>
    <property type="match status" value="1"/>
</dbReference>
<dbReference type="EMBL" id="JBFAUK010000003">
    <property type="protein sequence ID" value="MEV5506058.1"/>
    <property type="molecule type" value="Genomic_DNA"/>
</dbReference>
<dbReference type="SUPFAM" id="SSF48452">
    <property type="entry name" value="TPR-like"/>
    <property type="match status" value="2"/>
</dbReference>
<dbReference type="PANTHER" id="PTHR47691:SF3">
    <property type="entry name" value="HTH-TYPE TRANSCRIPTIONAL REGULATOR RV0890C-RELATED"/>
    <property type="match status" value="1"/>
</dbReference>
<feature type="domain" description="OmpR/PhoB-type" evidence="6">
    <location>
        <begin position="1"/>
        <end position="90"/>
    </location>
</feature>
<dbReference type="PANTHER" id="PTHR47691">
    <property type="entry name" value="REGULATOR-RELATED"/>
    <property type="match status" value="1"/>
</dbReference>
<dbReference type="InterPro" id="IPR001867">
    <property type="entry name" value="OmpR/PhoB-type_DNA-bd"/>
</dbReference>
<feature type="compositionally biased region" description="Low complexity" evidence="5">
    <location>
        <begin position="262"/>
        <end position="275"/>
    </location>
</feature>
<dbReference type="Proteomes" id="UP001552594">
    <property type="component" value="Unassembled WGS sequence"/>
</dbReference>
<keyword evidence="8" id="KW-1185">Reference proteome</keyword>
<dbReference type="Pfam" id="PF13191">
    <property type="entry name" value="AAA_16"/>
    <property type="match status" value="1"/>
</dbReference>
<evidence type="ECO:0000256" key="5">
    <source>
        <dbReference type="SAM" id="MobiDB-lite"/>
    </source>
</evidence>
<feature type="DNA-binding region" description="OmpR/PhoB-type" evidence="4">
    <location>
        <begin position="1"/>
        <end position="90"/>
    </location>
</feature>
<evidence type="ECO:0000256" key="4">
    <source>
        <dbReference type="PROSITE-ProRule" id="PRU01091"/>
    </source>
</evidence>
<dbReference type="SMART" id="SM00862">
    <property type="entry name" value="Trans_reg_C"/>
    <property type="match status" value="1"/>
</dbReference>
<organism evidence="7 8">
    <name type="scientific">Streptomyces orinoci</name>
    <name type="common">Streptoverticillium orinoci</name>
    <dbReference type="NCBI Taxonomy" id="67339"/>
    <lineage>
        <taxon>Bacteria</taxon>
        <taxon>Bacillati</taxon>
        <taxon>Actinomycetota</taxon>
        <taxon>Actinomycetes</taxon>
        <taxon>Kitasatosporales</taxon>
        <taxon>Streptomycetaceae</taxon>
        <taxon>Streptomyces</taxon>
    </lineage>
</organism>
<dbReference type="SUPFAM" id="SSF46894">
    <property type="entry name" value="C-terminal effector domain of the bipartite response regulators"/>
    <property type="match status" value="1"/>
</dbReference>
<evidence type="ECO:0000313" key="8">
    <source>
        <dbReference type="Proteomes" id="UP001552594"/>
    </source>
</evidence>
<dbReference type="InterPro" id="IPR011990">
    <property type="entry name" value="TPR-like_helical_dom_sf"/>
</dbReference>
<evidence type="ECO:0000313" key="7">
    <source>
        <dbReference type="EMBL" id="MEV5506058.1"/>
    </source>
</evidence>
<dbReference type="InterPro" id="IPR016032">
    <property type="entry name" value="Sig_transdc_resp-reg_C-effctor"/>
</dbReference>
<keyword evidence="2" id="KW-0902">Two-component regulatory system</keyword>
<comment type="similarity">
    <text evidence="1">Belongs to the AfsR/DnrI/RedD regulatory family.</text>
</comment>
<evidence type="ECO:0000256" key="1">
    <source>
        <dbReference type="ARBA" id="ARBA00005820"/>
    </source>
</evidence>
<name>A0ABV3JTQ1_STRON</name>
<dbReference type="Gene3D" id="1.25.40.10">
    <property type="entry name" value="Tetratricopeptide repeat domain"/>
    <property type="match status" value="2"/>
</dbReference>
<accession>A0ABV3JTQ1</accession>
<dbReference type="SUPFAM" id="SSF52540">
    <property type="entry name" value="P-loop containing nucleoside triphosphate hydrolases"/>
    <property type="match status" value="1"/>
</dbReference>
<proteinExistence type="inferred from homology"/>
<dbReference type="InterPro" id="IPR041664">
    <property type="entry name" value="AAA_16"/>
</dbReference>
<sequence length="1082" mass="113297">MQFSILGPVAAYNSERPVPIGGLRVRALLGLLALEPGRTIPVDRLVDALWGDEPPAKPRNALATVAKRLRAALGETGLVAGGAVGYALAAPPEAVDAERFARLAERGTAALSSGDPETAASLLAEALALWQGPEALADLIQVAPYAAPAAARLAELRLRAVEDLAAAHLAAGRFAQALDALAADRAAHPLRESLAALAVRALAGAGRQSDALAQYELTRALLADELGIDPSPELSAAHLAVLRGELPPQAAPARLTAVSTAVSTAAPTPASEPATHNLPTHNLPTPRTGFIGREDELAELTAMLATGRLVCLVGPGGAGKTRIAVECAARAKESAVRMAELAAVTDPDQVPYAVLAALDVRDTVLQRDDGAAADPLDRLVTALTGRPLLLVLDNCEQVIEAVAELVDQALARCPQLRVLATSREPLGIPGEQLCPVPPLGLPGPGDGWQRIAEAPAVRLFAQRAAAVRPGFTVDEDNAAAVGAICTRLDGMPLAIELAAAKARMLTPRQLADRLDDRFRLLTGGSRTALPRQQTLRAVVAWSWDLLTEDEARAARRFSVFAGSATLEDAERVCGADALDALLSLTGKSILTAGDDGRLRMLETIRAYAAERLAEAGEAAEWRLRHARCFTELAETAEPLLRTRAQLAWIDRLVTEHDNCLTALRGALELAETALALRLCAALGWLWWLRGQRGEAAHWAGLVLAAAGPVPPAGAVRAHAACLLVSRIGDFAHPTDFTAVAGEWPAEFAAGFEELTERLAAEGPVHPLLLISGASLTAVAGRTERAVQLLDGYAESTDPWLAATARLVRGSLRMHERRPDLADPDLEAAADAFRRLGERWGLSQALMLLIRHRVLRGGGLAAAGALMTEADGLIADWLGADEIVATLLRHAYLRLREDDPDGAAADVARAAGAASGAGAGAALQVGLARAAVDARRGDFEAALPAFERGLAELEAQGANPYDTAFFRINHGRALSAHGDHAAAVERFRTALRSMERVPYTPLRIMALLGFAATAVSAGEYETAAVVYGGCAAVFGVGQGSPDSVRARERARAALGPAAYEAAFARGGSLDLGQLLEFVASAGF</sequence>
<protein>
    <submittedName>
        <fullName evidence="7">BTAD domain-containing putative transcriptional regulator</fullName>
    </submittedName>
</protein>
<dbReference type="Gene3D" id="1.10.10.10">
    <property type="entry name" value="Winged helix-like DNA-binding domain superfamily/Winged helix DNA-binding domain"/>
    <property type="match status" value="1"/>
</dbReference>
<dbReference type="CDD" id="cd15831">
    <property type="entry name" value="BTAD"/>
    <property type="match status" value="1"/>
</dbReference>
<gene>
    <name evidence="7" type="ORF">AB0L16_06195</name>
</gene>
<dbReference type="PROSITE" id="PS51755">
    <property type="entry name" value="OMPR_PHOB"/>
    <property type="match status" value="1"/>
</dbReference>
<feature type="region of interest" description="Disordered" evidence="5">
    <location>
        <begin position="262"/>
        <end position="286"/>
    </location>
</feature>
<reference evidence="7 8" key="1">
    <citation type="submission" date="2024-06" db="EMBL/GenBank/DDBJ databases">
        <title>The Natural Products Discovery Center: Release of the First 8490 Sequenced Strains for Exploring Actinobacteria Biosynthetic Diversity.</title>
        <authorList>
            <person name="Kalkreuter E."/>
            <person name="Kautsar S.A."/>
            <person name="Yang D."/>
            <person name="Bader C.D."/>
            <person name="Teijaro C.N."/>
            <person name="Fluegel L."/>
            <person name="Davis C.M."/>
            <person name="Simpson J.R."/>
            <person name="Lauterbach L."/>
            <person name="Steele A.D."/>
            <person name="Gui C."/>
            <person name="Meng S."/>
            <person name="Li G."/>
            <person name="Viehrig K."/>
            <person name="Ye F."/>
            <person name="Su P."/>
            <person name="Kiefer A.F."/>
            <person name="Nichols A."/>
            <person name="Cepeda A.J."/>
            <person name="Yan W."/>
            <person name="Fan B."/>
            <person name="Jiang Y."/>
            <person name="Adhikari A."/>
            <person name="Zheng C.-J."/>
            <person name="Schuster L."/>
            <person name="Cowan T.M."/>
            <person name="Smanski M.J."/>
            <person name="Chevrette M.G."/>
            <person name="De Carvalho L.P.S."/>
            <person name="Shen B."/>
        </authorList>
    </citation>
    <scope>NUCLEOTIDE SEQUENCE [LARGE SCALE GENOMIC DNA]</scope>
    <source>
        <strain evidence="7 8">NPDC052347</strain>
    </source>
</reference>
<dbReference type="RefSeq" id="WP_109283221.1">
    <property type="nucleotide sequence ID" value="NZ_JBFAUK010000003.1"/>
</dbReference>
<dbReference type="Pfam" id="PF03704">
    <property type="entry name" value="BTAD"/>
    <property type="match status" value="1"/>
</dbReference>
<dbReference type="InterPro" id="IPR027417">
    <property type="entry name" value="P-loop_NTPase"/>
</dbReference>
<dbReference type="InterPro" id="IPR005158">
    <property type="entry name" value="BTAD"/>
</dbReference>
<keyword evidence="3 4" id="KW-0238">DNA-binding</keyword>
<dbReference type="SMART" id="SM01043">
    <property type="entry name" value="BTAD"/>
    <property type="match status" value="1"/>
</dbReference>